<name>X1QJA9_9ZZZZ</name>
<accession>X1QJA9</accession>
<protein>
    <submittedName>
        <fullName evidence="1">Uncharacterized protein</fullName>
    </submittedName>
</protein>
<sequence>MMGFLQRGFAYGNRRGFAIPLYVPELKVEEQVEFNEIVGLDGHTGGKKWAGQHFWHAPNRKIATLAFYLVKLGNPTGDVTFIIREHPTDIVLLSKVWGDASDVPTDLPPLVWTEAKFDAPTFINVVAEMVVQFSGGDGENQIAVCRQSTNVKPDEEFVMDVEGHDPTKDAAYQYKYRE</sequence>
<comment type="caution">
    <text evidence="1">The sequence shown here is derived from an EMBL/GenBank/DDBJ whole genome shotgun (WGS) entry which is preliminary data.</text>
</comment>
<gene>
    <name evidence="1" type="ORF">S12H4_00300</name>
</gene>
<proteinExistence type="predicted"/>
<dbReference type="AlphaFoldDB" id="X1QJA9"/>
<organism evidence="1">
    <name type="scientific">marine sediment metagenome</name>
    <dbReference type="NCBI Taxonomy" id="412755"/>
    <lineage>
        <taxon>unclassified sequences</taxon>
        <taxon>metagenomes</taxon>
        <taxon>ecological metagenomes</taxon>
    </lineage>
</organism>
<evidence type="ECO:0000313" key="1">
    <source>
        <dbReference type="EMBL" id="GAI68338.1"/>
    </source>
</evidence>
<dbReference type="EMBL" id="BARW01000027">
    <property type="protein sequence ID" value="GAI68338.1"/>
    <property type="molecule type" value="Genomic_DNA"/>
</dbReference>
<reference evidence="1" key="1">
    <citation type="journal article" date="2014" name="Front. Microbiol.">
        <title>High frequency of phylogenetically diverse reductive dehalogenase-homologous genes in deep subseafloor sedimentary metagenomes.</title>
        <authorList>
            <person name="Kawai M."/>
            <person name="Futagami T."/>
            <person name="Toyoda A."/>
            <person name="Takaki Y."/>
            <person name="Nishi S."/>
            <person name="Hori S."/>
            <person name="Arai W."/>
            <person name="Tsubouchi T."/>
            <person name="Morono Y."/>
            <person name="Uchiyama I."/>
            <person name="Ito T."/>
            <person name="Fujiyama A."/>
            <person name="Inagaki F."/>
            <person name="Takami H."/>
        </authorList>
    </citation>
    <scope>NUCLEOTIDE SEQUENCE</scope>
    <source>
        <strain evidence="1">Expedition CK06-06</strain>
    </source>
</reference>